<proteinExistence type="predicted"/>
<protein>
    <recommendedName>
        <fullName evidence="4">Gustatory receptor</fullName>
    </recommendedName>
</protein>
<feature type="transmembrane region" description="Helical" evidence="1">
    <location>
        <begin position="335"/>
        <end position="355"/>
    </location>
</feature>
<keyword evidence="3" id="KW-1185">Reference proteome</keyword>
<name>A0ABP1QGG5_9HEXA</name>
<organism evidence="2 3">
    <name type="scientific">Orchesella dallaii</name>
    <dbReference type="NCBI Taxonomy" id="48710"/>
    <lineage>
        <taxon>Eukaryota</taxon>
        <taxon>Metazoa</taxon>
        <taxon>Ecdysozoa</taxon>
        <taxon>Arthropoda</taxon>
        <taxon>Hexapoda</taxon>
        <taxon>Collembola</taxon>
        <taxon>Entomobryomorpha</taxon>
        <taxon>Entomobryoidea</taxon>
        <taxon>Orchesellidae</taxon>
        <taxon>Orchesellinae</taxon>
        <taxon>Orchesella</taxon>
    </lineage>
</organism>
<evidence type="ECO:0000313" key="3">
    <source>
        <dbReference type="Proteomes" id="UP001642540"/>
    </source>
</evidence>
<dbReference type="Proteomes" id="UP001642540">
    <property type="component" value="Unassembled WGS sequence"/>
</dbReference>
<feature type="transmembrane region" description="Helical" evidence="1">
    <location>
        <begin position="428"/>
        <end position="445"/>
    </location>
</feature>
<keyword evidence="1" id="KW-0812">Transmembrane</keyword>
<dbReference type="EMBL" id="CAXLJM020000034">
    <property type="protein sequence ID" value="CAL8102536.1"/>
    <property type="molecule type" value="Genomic_DNA"/>
</dbReference>
<accession>A0ABP1QGG5</accession>
<feature type="transmembrane region" description="Helical" evidence="1">
    <location>
        <begin position="292"/>
        <end position="315"/>
    </location>
</feature>
<feature type="transmembrane region" description="Helical" evidence="1">
    <location>
        <begin position="64"/>
        <end position="88"/>
    </location>
</feature>
<keyword evidence="1" id="KW-1133">Transmembrane helix</keyword>
<reference evidence="2 3" key="1">
    <citation type="submission" date="2024-08" db="EMBL/GenBank/DDBJ databases">
        <authorList>
            <person name="Cucini C."/>
            <person name="Frati F."/>
        </authorList>
    </citation>
    <scope>NUCLEOTIDE SEQUENCE [LARGE SCALE GENOMIC DNA]</scope>
</reference>
<evidence type="ECO:0000313" key="2">
    <source>
        <dbReference type="EMBL" id="CAL8102536.1"/>
    </source>
</evidence>
<feature type="transmembrane region" description="Helical" evidence="1">
    <location>
        <begin position="247"/>
        <end position="271"/>
    </location>
</feature>
<comment type="caution">
    <text evidence="2">The sequence shown here is derived from an EMBL/GenBank/DDBJ whole genome shotgun (WGS) entry which is preliminary data.</text>
</comment>
<feature type="transmembrane region" description="Helical" evidence="1">
    <location>
        <begin position="499"/>
        <end position="516"/>
    </location>
</feature>
<sequence length="526" mass="60119">MRVTTAIEKFKSDETDEEISFLVPFFNFFYYLLLTPFKIVLDPETNQYSIKTHGLHKNNSEPSIITVFDFVSNFCFFITTSLTIFILWRRRDKFLEVIESTRVMTKRTNGIKILGIELYKALKKKADLITELFGNSLLSYYITTICYYAEAPYAFLGKRGDTEKATMVYFGCLSVIWILGAEFHRNIQETVLKWIAVHTENAKLSVEDRLKLGSLSNEMAADPIAFASKYFCVTYQQFSANNSEPSIITVFDFVSNFCFFITTSLTIFILWRRRDKFLEVIESTRVMTKRTNGIKILIYLFTAIASGVWVIINWFTFHHDGRFPSFDNCTIGQNATSLLACVSFLVLVFALGQLGKIFRNELDMKIGSKIVDIQKGIELYKALKKKADLITELFGNSLLSYYITTICYYAEAPYAFLGKRGDTEKATMVYFGCLSVIWILGAEFHRNIQETVLKWIAVHTENAKLSVEDRLKLGSLSNEMAADPIAFASKYFCVTYQQFSAMLGLVITYGIIVLQLQNGSTCMESS</sequence>
<feature type="transmembrane region" description="Helical" evidence="1">
    <location>
        <begin position="393"/>
        <end position="416"/>
    </location>
</feature>
<gene>
    <name evidence="2" type="ORF">ODALV1_LOCUS11173</name>
</gene>
<feature type="transmembrane region" description="Helical" evidence="1">
    <location>
        <begin position="21"/>
        <end position="41"/>
    </location>
</feature>
<keyword evidence="1" id="KW-0472">Membrane</keyword>
<evidence type="ECO:0008006" key="4">
    <source>
        <dbReference type="Google" id="ProtNLM"/>
    </source>
</evidence>
<evidence type="ECO:0000256" key="1">
    <source>
        <dbReference type="SAM" id="Phobius"/>
    </source>
</evidence>